<sequence length="130" mass="15251">MNTQVEGHGRHYSPYNTLPPPLPPPPLRPIEPLLPTMPGQRWQEFSHPRRPSFHQRLPRVKELRRCAPIECEHCHERKIRCNEARGLCEPRPAQKRAHDPQMRKLPDRSTTPREKLMGTSLWPAIPTLKR</sequence>
<dbReference type="Proteomes" id="UP000321331">
    <property type="component" value="Unassembled WGS sequence"/>
</dbReference>
<dbReference type="AlphaFoldDB" id="A0A5C6SJ24"/>
<dbReference type="EMBL" id="VMNF01000013">
    <property type="protein sequence ID" value="TXB98007.1"/>
    <property type="molecule type" value="Genomic_DNA"/>
</dbReference>
<organism evidence="2 3">
    <name type="scientific">Fusarium oxysporum f. sp. cubense</name>
    <dbReference type="NCBI Taxonomy" id="61366"/>
    <lineage>
        <taxon>Eukaryota</taxon>
        <taxon>Fungi</taxon>
        <taxon>Dikarya</taxon>
        <taxon>Ascomycota</taxon>
        <taxon>Pezizomycotina</taxon>
        <taxon>Sordariomycetes</taxon>
        <taxon>Hypocreomycetidae</taxon>
        <taxon>Hypocreales</taxon>
        <taxon>Nectriaceae</taxon>
        <taxon>Fusarium</taxon>
        <taxon>Fusarium oxysporum species complex</taxon>
    </lineage>
</organism>
<comment type="caution">
    <text evidence="2">The sequence shown here is derived from an EMBL/GenBank/DDBJ whole genome shotgun (WGS) entry which is preliminary data.</text>
</comment>
<feature type="region of interest" description="Disordered" evidence="1">
    <location>
        <begin position="1"/>
        <end position="53"/>
    </location>
</feature>
<gene>
    <name evidence="2" type="ORF">FocTR4_00016995</name>
</gene>
<evidence type="ECO:0000313" key="2">
    <source>
        <dbReference type="EMBL" id="TXB98007.1"/>
    </source>
</evidence>
<protein>
    <recommendedName>
        <fullName evidence="4">Zn(2)-C6 fungal-type domain-containing protein</fullName>
    </recommendedName>
</protein>
<evidence type="ECO:0000256" key="1">
    <source>
        <dbReference type="SAM" id="MobiDB-lite"/>
    </source>
</evidence>
<evidence type="ECO:0008006" key="4">
    <source>
        <dbReference type="Google" id="ProtNLM"/>
    </source>
</evidence>
<feature type="compositionally biased region" description="Pro residues" evidence="1">
    <location>
        <begin position="17"/>
        <end position="29"/>
    </location>
</feature>
<proteinExistence type="predicted"/>
<reference evidence="2 3" key="1">
    <citation type="submission" date="2019-07" db="EMBL/GenBank/DDBJ databases">
        <title>The First High-Quality Draft Genome Sequence of the Causal Agent of the Current Panama Disease Epidemic.</title>
        <authorList>
            <person name="Warmington R.J."/>
            <person name="Kay W."/>
            <person name="Jeffries A."/>
            <person name="Bebber D."/>
            <person name="Moore K."/>
            <person name="Studholme D.J."/>
        </authorList>
    </citation>
    <scope>NUCLEOTIDE SEQUENCE [LARGE SCALE GENOMIC DNA]</scope>
    <source>
        <strain evidence="2 3">TR4</strain>
    </source>
</reference>
<feature type="compositionally biased region" description="Basic and acidic residues" evidence="1">
    <location>
        <begin position="96"/>
        <end position="116"/>
    </location>
</feature>
<name>A0A5C6SJ24_FUSOC</name>
<feature type="region of interest" description="Disordered" evidence="1">
    <location>
        <begin position="87"/>
        <end position="130"/>
    </location>
</feature>
<evidence type="ECO:0000313" key="3">
    <source>
        <dbReference type="Proteomes" id="UP000321331"/>
    </source>
</evidence>
<accession>A0A5C6SJ24</accession>